<proteinExistence type="predicted"/>
<reference evidence="1" key="2">
    <citation type="journal article" date="2015" name="Fish Shellfish Immunol.">
        <title>Early steps in the European eel (Anguilla anguilla)-Vibrio vulnificus interaction in the gills: Role of the RtxA13 toxin.</title>
        <authorList>
            <person name="Callol A."/>
            <person name="Pajuelo D."/>
            <person name="Ebbesson L."/>
            <person name="Teles M."/>
            <person name="MacKenzie S."/>
            <person name="Amaro C."/>
        </authorList>
    </citation>
    <scope>NUCLEOTIDE SEQUENCE</scope>
</reference>
<sequence length="54" mass="6385">MARATCHMICHMVTEGKGLHCKYQYLSQTLYLFKLCKRQSRGDLIEDFIFILTK</sequence>
<evidence type="ECO:0000313" key="1">
    <source>
        <dbReference type="EMBL" id="JAH75753.1"/>
    </source>
</evidence>
<accession>A0A0E9VF10</accession>
<reference evidence="1" key="1">
    <citation type="submission" date="2014-11" db="EMBL/GenBank/DDBJ databases">
        <authorList>
            <person name="Amaro Gonzalez C."/>
        </authorList>
    </citation>
    <scope>NUCLEOTIDE SEQUENCE</scope>
</reference>
<name>A0A0E9VF10_ANGAN</name>
<organism evidence="1">
    <name type="scientific">Anguilla anguilla</name>
    <name type="common">European freshwater eel</name>
    <name type="synonym">Muraena anguilla</name>
    <dbReference type="NCBI Taxonomy" id="7936"/>
    <lineage>
        <taxon>Eukaryota</taxon>
        <taxon>Metazoa</taxon>
        <taxon>Chordata</taxon>
        <taxon>Craniata</taxon>
        <taxon>Vertebrata</taxon>
        <taxon>Euteleostomi</taxon>
        <taxon>Actinopterygii</taxon>
        <taxon>Neopterygii</taxon>
        <taxon>Teleostei</taxon>
        <taxon>Anguilliformes</taxon>
        <taxon>Anguillidae</taxon>
        <taxon>Anguilla</taxon>
    </lineage>
</organism>
<dbReference type="AlphaFoldDB" id="A0A0E9VF10"/>
<dbReference type="EMBL" id="GBXM01032824">
    <property type="protein sequence ID" value="JAH75753.1"/>
    <property type="molecule type" value="Transcribed_RNA"/>
</dbReference>
<protein>
    <submittedName>
        <fullName evidence="1">Uncharacterized protein</fullName>
    </submittedName>
</protein>